<dbReference type="GO" id="GO:0015979">
    <property type="term" value="P:photosynthesis"/>
    <property type="evidence" value="ECO:0007669"/>
    <property type="project" value="UniProtKB-KW"/>
</dbReference>
<evidence type="ECO:0000313" key="6">
    <source>
        <dbReference type="Proteomes" id="UP000239757"/>
    </source>
</evidence>
<feature type="region of interest" description="Disordered" evidence="4">
    <location>
        <begin position="1"/>
        <end position="22"/>
    </location>
</feature>
<dbReference type="OrthoDB" id="513226at2759"/>
<evidence type="ECO:0000256" key="1">
    <source>
        <dbReference type="ARBA" id="ARBA00022531"/>
    </source>
</evidence>
<keyword evidence="1" id="KW-0602">Photosynthesis</keyword>
<dbReference type="SUPFAM" id="SSF158615">
    <property type="entry name" value="RbcX-like"/>
    <property type="match status" value="1"/>
</dbReference>
<name>A0A2P5YBP0_GOSBA</name>
<dbReference type="PANTHER" id="PTHR33791:SF12">
    <property type="entry name" value="CHAPERONIN-LIKE RBCX PROTEIN 1, CHLOROPLASTIC"/>
    <property type="match status" value="1"/>
</dbReference>
<dbReference type="PANTHER" id="PTHR33791">
    <property type="entry name" value="CHAPERONIN-LIKE RBCX PROTEIN 1, CHLOROPLASTIC"/>
    <property type="match status" value="1"/>
</dbReference>
<proteinExistence type="predicted"/>
<evidence type="ECO:0000256" key="2">
    <source>
        <dbReference type="ARBA" id="ARBA00023186"/>
    </source>
</evidence>
<dbReference type="AlphaFoldDB" id="A0A2P5YBP0"/>
<evidence type="ECO:0000256" key="3">
    <source>
        <dbReference type="ARBA" id="ARBA00023300"/>
    </source>
</evidence>
<keyword evidence="3" id="KW-0120">Carbon dioxide fixation</keyword>
<dbReference type="Proteomes" id="UP000239757">
    <property type="component" value="Unassembled WGS sequence"/>
</dbReference>
<dbReference type="GO" id="GO:0044183">
    <property type="term" value="F:protein folding chaperone"/>
    <property type="evidence" value="ECO:0007669"/>
    <property type="project" value="InterPro"/>
</dbReference>
<evidence type="ECO:0008006" key="7">
    <source>
        <dbReference type="Google" id="ProtNLM"/>
    </source>
</evidence>
<sequence length="270" mass="31103">MNPFPVALPNPHQNPYRYQGGSQRSRGYHFGARCQEWWSSGDERADLAHKGSSAQGNPKADIYEVKQRYFIFEFRFQVQRAYPIYSSFLNSIYQSTMASLALLPLTQPSFLPSKPFKSNVGFPPSPPLNQRTSHATPLNCHKMYVPGNGASPEAKAAKNLHDFFNYITVKIVSAQLQNYNPEAYKDLMEFMNTHSLNDGDKFCASLMRESSRRKTLALRILEVRSAYSKRDFEWDNLKRLVFKMVDESNTKLMREYVQETTRVTEKETGK</sequence>
<organism evidence="5 6">
    <name type="scientific">Gossypium barbadense</name>
    <name type="common">Sea Island cotton</name>
    <name type="synonym">Hibiscus barbadensis</name>
    <dbReference type="NCBI Taxonomy" id="3634"/>
    <lineage>
        <taxon>Eukaryota</taxon>
        <taxon>Viridiplantae</taxon>
        <taxon>Streptophyta</taxon>
        <taxon>Embryophyta</taxon>
        <taxon>Tracheophyta</taxon>
        <taxon>Spermatophyta</taxon>
        <taxon>Magnoliopsida</taxon>
        <taxon>eudicotyledons</taxon>
        <taxon>Gunneridae</taxon>
        <taxon>Pentapetalae</taxon>
        <taxon>rosids</taxon>
        <taxon>malvids</taxon>
        <taxon>Malvales</taxon>
        <taxon>Malvaceae</taxon>
        <taxon>Malvoideae</taxon>
        <taxon>Gossypium</taxon>
    </lineage>
</organism>
<reference evidence="5 6" key="1">
    <citation type="submission" date="2015-01" db="EMBL/GenBank/DDBJ databases">
        <title>Genome of allotetraploid Gossypium barbadense reveals genomic plasticity and fiber elongation in cotton evolution.</title>
        <authorList>
            <person name="Chen X."/>
            <person name="Liu X."/>
            <person name="Zhao B."/>
            <person name="Zheng H."/>
            <person name="Hu Y."/>
            <person name="Lu G."/>
            <person name="Yang C."/>
            <person name="Chen J."/>
            <person name="Shan C."/>
            <person name="Zhang L."/>
            <person name="Zhou Y."/>
            <person name="Wang L."/>
            <person name="Guo W."/>
            <person name="Bai Y."/>
            <person name="Ruan J."/>
            <person name="Shangguan X."/>
            <person name="Mao Y."/>
            <person name="Jiang J."/>
            <person name="Zhu Y."/>
            <person name="Lei J."/>
            <person name="Kang H."/>
            <person name="Chen S."/>
            <person name="He X."/>
            <person name="Wang R."/>
            <person name="Wang Y."/>
            <person name="Chen J."/>
            <person name="Wang L."/>
            <person name="Yu S."/>
            <person name="Wang B."/>
            <person name="Wei J."/>
            <person name="Song S."/>
            <person name="Lu X."/>
            <person name="Gao Z."/>
            <person name="Gu W."/>
            <person name="Deng X."/>
            <person name="Ma D."/>
            <person name="Wang S."/>
            <person name="Liang W."/>
            <person name="Fang L."/>
            <person name="Cai C."/>
            <person name="Zhu X."/>
            <person name="Zhou B."/>
            <person name="Zhang Y."/>
            <person name="Chen Z."/>
            <person name="Xu S."/>
            <person name="Zhu R."/>
            <person name="Wang S."/>
            <person name="Zhang T."/>
            <person name="Zhao G."/>
        </authorList>
    </citation>
    <scope>NUCLEOTIDE SEQUENCE [LARGE SCALE GENOMIC DNA]</scope>
    <source>
        <strain evidence="6">cv. Xinhai21</strain>
        <tissue evidence="5">Leaf</tissue>
    </source>
</reference>
<dbReference type="Pfam" id="PF02341">
    <property type="entry name" value="RbcX"/>
    <property type="match status" value="1"/>
</dbReference>
<evidence type="ECO:0000256" key="4">
    <source>
        <dbReference type="SAM" id="MobiDB-lite"/>
    </source>
</evidence>
<dbReference type="Gene3D" id="1.10.1200.210">
    <property type="entry name" value="Chaperonin-like RbcX"/>
    <property type="match status" value="1"/>
</dbReference>
<accession>A0A2P5YBP0</accession>
<evidence type="ECO:0000313" key="5">
    <source>
        <dbReference type="EMBL" id="PPS13022.1"/>
    </source>
</evidence>
<protein>
    <recommendedName>
        <fullName evidence="7">Chaperonin-like RbcX protein</fullName>
    </recommendedName>
</protein>
<gene>
    <name evidence="5" type="ORF">GOBAR_AA07610</name>
</gene>
<keyword evidence="2" id="KW-0143">Chaperone</keyword>
<dbReference type="InterPro" id="IPR003435">
    <property type="entry name" value="Chaperonin_RcbX"/>
</dbReference>
<dbReference type="InterPro" id="IPR038052">
    <property type="entry name" value="Chaperonin_RbcX_sf"/>
</dbReference>
<dbReference type="EMBL" id="KZ663397">
    <property type="protein sequence ID" value="PPS13022.1"/>
    <property type="molecule type" value="Genomic_DNA"/>
</dbReference>
<dbReference type="GO" id="GO:0110102">
    <property type="term" value="P:ribulose bisphosphate carboxylase complex assembly"/>
    <property type="evidence" value="ECO:0007669"/>
    <property type="project" value="InterPro"/>
</dbReference>
<dbReference type="GO" id="GO:0015977">
    <property type="term" value="P:carbon fixation"/>
    <property type="evidence" value="ECO:0007669"/>
    <property type="project" value="UniProtKB-KW"/>
</dbReference>